<protein>
    <recommendedName>
        <fullName evidence="6 7">Large ribosomal subunit protein bL31</fullName>
    </recommendedName>
</protein>
<comment type="cofactor">
    <cofactor evidence="7">
        <name>Zn(2+)</name>
        <dbReference type="ChEBI" id="CHEBI:29105"/>
    </cofactor>
    <text evidence="7">Binds 1 zinc ion per subunit.</text>
</comment>
<keyword evidence="9" id="KW-1185">Reference proteome</keyword>
<comment type="caution">
    <text evidence="8">The sequence shown here is derived from an EMBL/GenBank/DDBJ whole genome shotgun (WGS) entry which is preliminary data.</text>
</comment>
<dbReference type="PANTHER" id="PTHR33280">
    <property type="entry name" value="50S RIBOSOMAL PROTEIN L31, CHLOROPLASTIC"/>
    <property type="match status" value="1"/>
</dbReference>
<keyword evidence="2 7" id="KW-0699">rRNA-binding</keyword>
<dbReference type="Pfam" id="PF01197">
    <property type="entry name" value="Ribosomal_L31"/>
    <property type="match status" value="1"/>
</dbReference>
<feature type="binding site" evidence="7">
    <location>
        <position position="19"/>
    </location>
    <ligand>
        <name>Zn(2+)</name>
        <dbReference type="ChEBI" id="CHEBI:29105"/>
    </ligand>
</feature>
<keyword evidence="3 7" id="KW-0694">RNA-binding</keyword>
<dbReference type="GO" id="GO:0006412">
    <property type="term" value="P:translation"/>
    <property type="evidence" value="ECO:0007669"/>
    <property type="project" value="UniProtKB-UniRule"/>
</dbReference>
<evidence type="ECO:0000256" key="2">
    <source>
        <dbReference type="ARBA" id="ARBA00022730"/>
    </source>
</evidence>
<comment type="function">
    <text evidence="7">Binds the 23S rRNA.</text>
</comment>
<keyword evidence="7" id="KW-0479">Metal-binding</keyword>
<dbReference type="AlphaFoldDB" id="A0A934K1W2"/>
<reference evidence="8" key="1">
    <citation type="submission" date="2020-10" db="EMBL/GenBank/DDBJ databases">
        <title>Ca. Dormibacterota MAGs.</title>
        <authorList>
            <person name="Montgomery K."/>
        </authorList>
    </citation>
    <scope>NUCLEOTIDE SEQUENCE [LARGE SCALE GENOMIC DNA]</scope>
    <source>
        <strain evidence="8">SC8812_S17_10</strain>
    </source>
</reference>
<dbReference type="NCBIfam" id="NF000612">
    <property type="entry name" value="PRK00019.1"/>
    <property type="match status" value="1"/>
</dbReference>
<feature type="binding site" evidence="7">
    <location>
        <position position="37"/>
    </location>
    <ligand>
        <name>Zn(2+)</name>
        <dbReference type="ChEBI" id="CHEBI:29105"/>
    </ligand>
</feature>
<evidence type="ECO:0000256" key="3">
    <source>
        <dbReference type="ARBA" id="ARBA00022884"/>
    </source>
</evidence>
<proteinExistence type="inferred from homology"/>
<dbReference type="Proteomes" id="UP000612893">
    <property type="component" value="Unassembled WGS sequence"/>
</dbReference>
<dbReference type="HAMAP" id="MF_00501">
    <property type="entry name" value="Ribosomal_bL31_1"/>
    <property type="match status" value="1"/>
</dbReference>
<organism evidence="8 9">
    <name type="scientific">Candidatus Nephthysia bennettiae</name>
    <dbReference type="NCBI Taxonomy" id="3127016"/>
    <lineage>
        <taxon>Bacteria</taxon>
        <taxon>Bacillati</taxon>
        <taxon>Candidatus Dormiibacterota</taxon>
        <taxon>Candidatus Dormibacteria</taxon>
        <taxon>Candidatus Dormibacterales</taxon>
        <taxon>Candidatus Dormibacteraceae</taxon>
        <taxon>Candidatus Nephthysia</taxon>
    </lineage>
</organism>
<evidence type="ECO:0000256" key="6">
    <source>
        <dbReference type="ARBA" id="ARBA00035687"/>
    </source>
</evidence>
<dbReference type="InterPro" id="IPR002150">
    <property type="entry name" value="Ribosomal_bL31"/>
</dbReference>
<dbReference type="EMBL" id="JAEKNR010000057">
    <property type="protein sequence ID" value="MBJ7597359.1"/>
    <property type="molecule type" value="Genomic_DNA"/>
</dbReference>
<dbReference type="GO" id="GO:0046872">
    <property type="term" value="F:metal ion binding"/>
    <property type="evidence" value="ECO:0007669"/>
    <property type="project" value="UniProtKB-KW"/>
</dbReference>
<evidence type="ECO:0000256" key="7">
    <source>
        <dbReference type="HAMAP-Rule" id="MF_00501"/>
    </source>
</evidence>
<evidence type="ECO:0000313" key="8">
    <source>
        <dbReference type="EMBL" id="MBJ7597359.1"/>
    </source>
</evidence>
<dbReference type="SUPFAM" id="SSF143800">
    <property type="entry name" value="L28p-like"/>
    <property type="match status" value="1"/>
</dbReference>
<dbReference type="InterPro" id="IPR034704">
    <property type="entry name" value="Ribosomal_bL28/bL31-like_sf"/>
</dbReference>
<keyword evidence="5 7" id="KW-0687">Ribonucleoprotein</keyword>
<evidence type="ECO:0000313" key="9">
    <source>
        <dbReference type="Proteomes" id="UP000612893"/>
    </source>
</evidence>
<evidence type="ECO:0000256" key="4">
    <source>
        <dbReference type="ARBA" id="ARBA00022980"/>
    </source>
</evidence>
<evidence type="ECO:0000256" key="5">
    <source>
        <dbReference type="ARBA" id="ARBA00023274"/>
    </source>
</evidence>
<accession>A0A934K1W2</accession>
<dbReference type="RefSeq" id="WP_338199518.1">
    <property type="nucleotide sequence ID" value="NZ_JAEKNR010000057.1"/>
</dbReference>
<dbReference type="InterPro" id="IPR042105">
    <property type="entry name" value="Ribosomal_bL31_sf"/>
</dbReference>
<keyword evidence="7" id="KW-0862">Zinc</keyword>
<comment type="similarity">
    <text evidence="1 7">Belongs to the bacterial ribosomal protein bL31 family. Type A subfamily.</text>
</comment>
<dbReference type="NCBIfam" id="TIGR00105">
    <property type="entry name" value="L31"/>
    <property type="match status" value="1"/>
</dbReference>
<dbReference type="PRINTS" id="PR01249">
    <property type="entry name" value="RIBOSOMALL31"/>
</dbReference>
<dbReference type="InterPro" id="IPR027491">
    <property type="entry name" value="Ribosomal_bL31_A"/>
</dbReference>
<feature type="binding site" evidence="7">
    <location>
        <position position="40"/>
    </location>
    <ligand>
        <name>Zn(2+)</name>
        <dbReference type="ChEBI" id="CHEBI:29105"/>
    </ligand>
</feature>
<keyword evidence="4 7" id="KW-0689">Ribosomal protein</keyword>
<gene>
    <name evidence="7 8" type="primary">rpmE</name>
    <name evidence="8" type="ORF">JF922_04655</name>
</gene>
<dbReference type="GO" id="GO:0019843">
    <property type="term" value="F:rRNA binding"/>
    <property type="evidence" value="ECO:0007669"/>
    <property type="project" value="UniProtKB-KW"/>
</dbReference>
<dbReference type="PANTHER" id="PTHR33280:SF1">
    <property type="entry name" value="LARGE RIBOSOMAL SUBUNIT PROTEIN BL31C"/>
    <property type="match status" value="1"/>
</dbReference>
<dbReference type="GO" id="GO:0005840">
    <property type="term" value="C:ribosome"/>
    <property type="evidence" value="ECO:0007669"/>
    <property type="project" value="UniProtKB-KW"/>
</dbReference>
<name>A0A934K1W2_9BACT</name>
<dbReference type="PROSITE" id="PS01143">
    <property type="entry name" value="RIBOSOMAL_L31"/>
    <property type="match status" value="1"/>
</dbReference>
<feature type="binding site" evidence="7">
    <location>
        <position position="17"/>
    </location>
    <ligand>
        <name>Zn(2+)</name>
        <dbReference type="ChEBI" id="CHEBI:29105"/>
    </ligand>
</feature>
<dbReference type="GO" id="GO:1990904">
    <property type="term" value="C:ribonucleoprotein complex"/>
    <property type="evidence" value="ECO:0007669"/>
    <property type="project" value="UniProtKB-KW"/>
</dbReference>
<comment type="subunit">
    <text evidence="7">Part of the 50S ribosomal subunit.</text>
</comment>
<dbReference type="Gene3D" id="4.10.830.30">
    <property type="entry name" value="Ribosomal protein L31"/>
    <property type="match status" value="1"/>
</dbReference>
<sequence>MKAQIHPTFYEDAVVTCVCGNTFTTGSTRKELRTEICAACHPFYTGQQRIVDTGGQVERFRKRAAKAGR</sequence>
<evidence type="ECO:0000256" key="1">
    <source>
        <dbReference type="ARBA" id="ARBA00009296"/>
    </source>
</evidence>